<proteinExistence type="predicted"/>
<dbReference type="OrthoDB" id="8030399at2"/>
<evidence type="ECO:0000313" key="2">
    <source>
        <dbReference type="Proteomes" id="UP000323258"/>
    </source>
</evidence>
<reference evidence="1 2" key="1">
    <citation type="submission" date="2019-08" db="EMBL/GenBank/DDBJ databases">
        <authorList>
            <person name="Seo Y.L."/>
        </authorList>
    </citation>
    <scope>NUCLEOTIDE SEQUENCE [LARGE SCALE GENOMIC DNA]</scope>
    <source>
        <strain evidence="1 2">MaA-C15</strain>
    </source>
</reference>
<name>A0A5D4GZS2_9HYPH</name>
<dbReference type="EMBL" id="VSZS01000063">
    <property type="protein sequence ID" value="TYR32050.1"/>
    <property type="molecule type" value="Genomic_DNA"/>
</dbReference>
<dbReference type="RefSeq" id="WP_148915208.1">
    <property type="nucleotide sequence ID" value="NZ_VSZS01000063.1"/>
</dbReference>
<comment type="caution">
    <text evidence="1">The sequence shown here is derived from an EMBL/GenBank/DDBJ whole genome shotgun (WGS) entry which is preliminary data.</text>
</comment>
<organism evidence="1 2">
    <name type="scientific">Neoaquamicrobium microcysteis</name>
    <dbReference type="NCBI Taxonomy" id="2682781"/>
    <lineage>
        <taxon>Bacteria</taxon>
        <taxon>Pseudomonadati</taxon>
        <taxon>Pseudomonadota</taxon>
        <taxon>Alphaproteobacteria</taxon>
        <taxon>Hyphomicrobiales</taxon>
        <taxon>Phyllobacteriaceae</taxon>
        <taxon>Neoaquamicrobium</taxon>
    </lineage>
</organism>
<dbReference type="Proteomes" id="UP000323258">
    <property type="component" value="Unassembled WGS sequence"/>
</dbReference>
<dbReference type="Gene3D" id="3.40.50.2300">
    <property type="match status" value="1"/>
</dbReference>
<dbReference type="AlphaFoldDB" id="A0A5D4GZS2"/>
<evidence type="ECO:0000313" key="1">
    <source>
        <dbReference type="EMBL" id="TYR32050.1"/>
    </source>
</evidence>
<reference evidence="1 2" key="2">
    <citation type="submission" date="2019-09" db="EMBL/GenBank/DDBJ databases">
        <title>Mesorhizobium sp. MaA-C15 isolated from Microcystis aeruginosa.</title>
        <authorList>
            <person name="Jeong S.E."/>
            <person name="Jin H.M."/>
            <person name="Jeon C.O."/>
        </authorList>
    </citation>
    <scope>NUCLEOTIDE SEQUENCE [LARGE SCALE GENOMIC DNA]</scope>
    <source>
        <strain evidence="1 2">MaA-C15</strain>
    </source>
</reference>
<accession>A0A5D4GZS2</accession>
<protein>
    <submittedName>
        <fullName evidence="1">Response regulator</fullName>
    </submittedName>
</protein>
<gene>
    <name evidence="1" type="ORF">FY036_13275</name>
</gene>
<sequence>MPHPSLDETNGAHPHARATDFGLALVVGSSPINRIVVASIAERAGLKVVAETPETAGAALNARRPGTVILDGGADDRDCERLMESLAAQRLAGGGRTPFVILLSNRNSSEALPPRGGTIDAIVAKPITPDRLQPLIRSMMDRVRG</sequence>
<keyword evidence="2" id="KW-1185">Reference proteome</keyword>
<dbReference type="SUPFAM" id="SSF52172">
    <property type="entry name" value="CheY-like"/>
    <property type="match status" value="1"/>
</dbReference>
<dbReference type="InterPro" id="IPR011006">
    <property type="entry name" value="CheY-like_superfamily"/>
</dbReference>